<accession>A0A0C3DH53</accession>
<feature type="compositionally biased region" description="Basic and acidic residues" evidence="1">
    <location>
        <begin position="434"/>
        <end position="450"/>
    </location>
</feature>
<evidence type="ECO:0000256" key="1">
    <source>
        <dbReference type="SAM" id="MobiDB-lite"/>
    </source>
</evidence>
<dbReference type="Proteomes" id="UP000054321">
    <property type="component" value="Unassembled WGS sequence"/>
</dbReference>
<dbReference type="HOGENOM" id="CLU_561501_0_0_1"/>
<dbReference type="EMBL" id="KN832876">
    <property type="protein sequence ID" value="KIN01343.1"/>
    <property type="molecule type" value="Genomic_DNA"/>
</dbReference>
<evidence type="ECO:0000313" key="2">
    <source>
        <dbReference type="EMBL" id="KIN01343.1"/>
    </source>
</evidence>
<name>A0A0C3DH53_OIDMZ</name>
<feature type="region of interest" description="Disordered" evidence="1">
    <location>
        <begin position="178"/>
        <end position="205"/>
    </location>
</feature>
<reference evidence="2 3" key="1">
    <citation type="submission" date="2014-04" db="EMBL/GenBank/DDBJ databases">
        <authorList>
            <consortium name="DOE Joint Genome Institute"/>
            <person name="Kuo A."/>
            <person name="Martino E."/>
            <person name="Perotto S."/>
            <person name="Kohler A."/>
            <person name="Nagy L.G."/>
            <person name="Floudas D."/>
            <person name="Copeland A."/>
            <person name="Barry K.W."/>
            <person name="Cichocki N."/>
            <person name="Veneault-Fourrey C."/>
            <person name="LaButti K."/>
            <person name="Lindquist E.A."/>
            <person name="Lipzen A."/>
            <person name="Lundell T."/>
            <person name="Morin E."/>
            <person name="Murat C."/>
            <person name="Sun H."/>
            <person name="Tunlid A."/>
            <person name="Henrissat B."/>
            <person name="Grigoriev I.V."/>
            <person name="Hibbett D.S."/>
            <person name="Martin F."/>
            <person name="Nordberg H.P."/>
            <person name="Cantor M.N."/>
            <person name="Hua S.X."/>
        </authorList>
    </citation>
    <scope>NUCLEOTIDE SEQUENCE [LARGE SCALE GENOMIC DNA]</scope>
    <source>
        <strain evidence="2 3">Zn</strain>
    </source>
</reference>
<dbReference type="OrthoDB" id="4590776at2759"/>
<organism evidence="2 3">
    <name type="scientific">Oidiodendron maius (strain Zn)</name>
    <dbReference type="NCBI Taxonomy" id="913774"/>
    <lineage>
        <taxon>Eukaryota</taxon>
        <taxon>Fungi</taxon>
        <taxon>Dikarya</taxon>
        <taxon>Ascomycota</taxon>
        <taxon>Pezizomycotina</taxon>
        <taxon>Leotiomycetes</taxon>
        <taxon>Leotiomycetes incertae sedis</taxon>
        <taxon>Myxotrichaceae</taxon>
        <taxon>Oidiodendron</taxon>
    </lineage>
</organism>
<dbReference type="STRING" id="913774.A0A0C3DH53"/>
<evidence type="ECO:0000313" key="3">
    <source>
        <dbReference type="Proteomes" id="UP000054321"/>
    </source>
</evidence>
<proteinExistence type="predicted"/>
<reference evidence="3" key="2">
    <citation type="submission" date="2015-01" db="EMBL/GenBank/DDBJ databases">
        <title>Evolutionary Origins and Diversification of the Mycorrhizal Mutualists.</title>
        <authorList>
            <consortium name="DOE Joint Genome Institute"/>
            <consortium name="Mycorrhizal Genomics Consortium"/>
            <person name="Kohler A."/>
            <person name="Kuo A."/>
            <person name="Nagy L.G."/>
            <person name="Floudas D."/>
            <person name="Copeland A."/>
            <person name="Barry K.W."/>
            <person name="Cichocki N."/>
            <person name="Veneault-Fourrey C."/>
            <person name="LaButti K."/>
            <person name="Lindquist E.A."/>
            <person name="Lipzen A."/>
            <person name="Lundell T."/>
            <person name="Morin E."/>
            <person name="Murat C."/>
            <person name="Riley R."/>
            <person name="Ohm R."/>
            <person name="Sun H."/>
            <person name="Tunlid A."/>
            <person name="Henrissat B."/>
            <person name="Grigoriev I.V."/>
            <person name="Hibbett D.S."/>
            <person name="Martin F."/>
        </authorList>
    </citation>
    <scope>NUCLEOTIDE SEQUENCE [LARGE SCALE GENOMIC DNA]</scope>
    <source>
        <strain evidence="3">Zn</strain>
    </source>
</reference>
<dbReference type="AlphaFoldDB" id="A0A0C3DH53"/>
<feature type="region of interest" description="Disordered" evidence="1">
    <location>
        <begin position="1"/>
        <end position="103"/>
    </location>
</feature>
<gene>
    <name evidence="2" type="ORF">OIDMADRAFT_145424</name>
</gene>
<protein>
    <submittedName>
        <fullName evidence="2">Uncharacterized protein</fullName>
    </submittedName>
</protein>
<dbReference type="InParanoid" id="A0A0C3DH53"/>
<feature type="region of interest" description="Disordered" evidence="1">
    <location>
        <begin position="391"/>
        <end position="413"/>
    </location>
</feature>
<keyword evidence="3" id="KW-1185">Reference proteome</keyword>
<feature type="region of interest" description="Disordered" evidence="1">
    <location>
        <begin position="434"/>
        <end position="462"/>
    </location>
</feature>
<feature type="compositionally biased region" description="Basic and acidic residues" evidence="1">
    <location>
        <begin position="43"/>
        <end position="87"/>
    </location>
</feature>
<sequence>MAGRQQTFDLIPTSLVRSTGPRPPMTSKAAKKAYLKAQGPRMSRAEQRRLEAEERARQKEEYEKERNAKKAKAARERKAQKEQAQRDARRKMGLPEPSKFVRPSQPTISRFVVAGNKRSWQEMEIVAEESDSTIYEHKDEDYPLAKRVPGEDISEEEYGEFPSLSQYDLPRLFDDLDTPRKLLKEDEQSSQELPRRKLGGDKEENAFNNGQIIDEMIAAQLLSEAAEASSRHDGVSPARALSNRSNNIPIFVDEEDIDCGHTTNSKETRSQAENRPVLADRPLNFPPPVKAAKAISFVPTPPKSSRFVPAAEANNPPSATQIFLENHLDDFFPSPSQEIRELLDDANELPSYTQISRELNPRQSAIKEDLVMAMFSSQDFVLSSQDLLEITTPSRGSPSRDGEAAPVRVQAPSKKKGRFFEEREEDLLHAAIHESKLGAERERKQRELLEKPSGPATRTLQRVQSAATDYGDEEFSAFEKELLALF</sequence>